<protein>
    <submittedName>
        <fullName evidence="1">Uncharacterized conserved small protein</fullName>
    </submittedName>
</protein>
<dbReference type="AlphaFoldDB" id="A0A2X5P873"/>
<evidence type="ECO:0000313" key="2">
    <source>
        <dbReference type="Proteomes" id="UP000248758"/>
    </source>
</evidence>
<organism evidence="1 2">
    <name type="scientific">Tatumella ptyseos</name>
    <dbReference type="NCBI Taxonomy" id="82987"/>
    <lineage>
        <taxon>Bacteria</taxon>
        <taxon>Pseudomonadati</taxon>
        <taxon>Pseudomonadota</taxon>
        <taxon>Gammaproteobacteria</taxon>
        <taxon>Enterobacterales</taxon>
        <taxon>Erwiniaceae</taxon>
        <taxon>Tatumella</taxon>
    </lineage>
</organism>
<dbReference type="Gene3D" id="3.40.50.450">
    <property type="match status" value="1"/>
</dbReference>
<sequence length="185" mass="20522">MTTTVFVAGSITIKKLDHLIVERLKKIVDQKFNVIVGDATGVDSSVQQELLDMGCRATTVFSSSPKPRNNLGSWPVNVVQTHHAPGTRAFFTAKDIKMAEAADYGLMVWDTKSPGTLSNVLELLSRKKSSVVFINKTKEFVIIKEPKDVDNLINFMSATSLQKVEEKIKLSEKLSLIKNQQMALI</sequence>
<dbReference type="KEGG" id="tpty:NCTC11468_01563"/>
<name>A0A2X5P873_9GAMM</name>
<dbReference type="Proteomes" id="UP000248758">
    <property type="component" value="Chromosome 1"/>
</dbReference>
<dbReference type="RefSeq" id="WP_029989285.1">
    <property type="nucleotide sequence ID" value="NZ_LS483499.1"/>
</dbReference>
<accession>A0A2X5P873</accession>
<dbReference type="EMBL" id="LS483499">
    <property type="protein sequence ID" value="SQK74443.1"/>
    <property type="molecule type" value="Genomic_DNA"/>
</dbReference>
<evidence type="ECO:0000313" key="1">
    <source>
        <dbReference type="EMBL" id="SQK74443.1"/>
    </source>
</evidence>
<gene>
    <name evidence="1" type="ORF">NCTC11468_01563</name>
</gene>
<proteinExistence type="predicted"/>
<reference evidence="1 2" key="1">
    <citation type="submission" date="2018-06" db="EMBL/GenBank/DDBJ databases">
        <authorList>
            <consortium name="Pathogen Informatics"/>
            <person name="Doyle S."/>
        </authorList>
    </citation>
    <scope>NUCLEOTIDE SEQUENCE [LARGE SCALE GENOMIC DNA]</scope>
    <source>
        <strain evidence="1 2">NCTC11468</strain>
    </source>
</reference>